<evidence type="ECO:0000313" key="2">
    <source>
        <dbReference type="Proteomes" id="UP001433508"/>
    </source>
</evidence>
<protein>
    <submittedName>
        <fullName evidence="1">Uncharacterized protein</fullName>
    </submittedName>
</protein>
<sequence length="462" mass="50413">MAWLTPIISPTAEVHALSPYSDPSTPPSTTVSSYSPTSTPTRTADTSPAVDSPTPYSETFGKDNQSRDEMLMASVAISPSAFKSHSDSATTVKNNCKEPHEDAAIVVDNDDTSQYEGDDDSVDFKLGHNSNEPTTPPPPEYVQRQLEAERELESEDESGNIVDLIEGTSNATAKVIMEKITVASDPSTLSGNVMIGPSDTKTKLDSRLLPIQSRSVGLLPGASHSYVQSPNGDPRRVAGGRIAHKSSRWWFLAGSKKPIVPYDVAASSFQTSRARARLHSRAIASDIRFGRRKAHGRQQCWSQMSRTQTLPAAPAPVPDPRATAFGGPDWPCDTDVEMTDCDTCDTCQVIEDVEMMDADRLETDYFTMPQVLLENAKRAPSLADDADVAIYFCRTTSSSSGDEDEDDSDHDDNCDNDHDDDNNDDDDDDDDDNDNSTINKHDDDEDAEDSEDYGGSFCMGMW</sequence>
<accession>A0ACC3T4K3</accession>
<dbReference type="Proteomes" id="UP001433508">
    <property type="component" value="Unassembled WGS sequence"/>
</dbReference>
<comment type="caution">
    <text evidence="1">The sequence shown here is derived from an EMBL/GenBank/DDBJ whole genome shotgun (WGS) entry which is preliminary data.</text>
</comment>
<name>A0ACC3T4K3_LIPKO</name>
<evidence type="ECO:0000313" key="1">
    <source>
        <dbReference type="EMBL" id="KAK9238536.1"/>
    </source>
</evidence>
<gene>
    <name evidence="1" type="ORF">V1525DRAFT_418491</name>
</gene>
<keyword evidence="2" id="KW-1185">Reference proteome</keyword>
<organism evidence="1 2">
    <name type="scientific">Lipomyces kononenkoae</name>
    <name type="common">Yeast</name>
    <dbReference type="NCBI Taxonomy" id="34357"/>
    <lineage>
        <taxon>Eukaryota</taxon>
        <taxon>Fungi</taxon>
        <taxon>Dikarya</taxon>
        <taxon>Ascomycota</taxon>
        <taxon>Saccharomycotina</taxon>
        <taxon>Lipomycetes</taxon>
        <taxon>Lipomycetales</taxon>
        <taxon>Lipomycetaceae</taxon>
        <taxon>Lipomyces</taxon>
    </lineage>
</organism>
<proteinExistence type="predicted"/>
<dbReference type="EMBL" id="MU971355">
    <property type="protein sequence ID" value="KAK9238536.1"/>
    <property type="molecule type" value="Genomic_DNA"/>
</dbReference>
<reference evidence="2" key="1">
    <citation type="journal article" date="2024" name="Front. Bioeng. Biotechnol.">
        <title>Genome-scale model development and genomic sequencing of the oleaginous clade Lipomyces.</title>
        <authorList>
            <person name="Czajka J.J."/>
            <person name="Han Y."/>
            <person name="Kim J."/>
            <person name="Mondo S.J."/>
            <person name="Hofstad B.A."/>
            <person name="Robles A."/>
            <person name="Haridas S."/>
            <person name="Riley R."/>
            <person name="LaButti K."/>
            <person name="Pangilinan J."/>
            <person name="Andreopoulos W."/>
            <person name="Lipzen A."/>
            <person name="Yan J."/>
            <person name="Wang M."/>
            <person name="Ng V."/>
            <person name="Grigoriev I.V."/>
            <person name="Spatafora J.W."/>
            <person name="Magnuson J.K."/>
            <person name="Baker S.E."/>
            <person name="Pomraning K.R."/>
        </authorList>
    </citation>
    <scope>NUCLEOTIDE SEQUENCE [LARGE SCALE GENOMIC DNA]</scope>
    <source>
        <strain evidence="2">CBS 7786</strain>
    </source>
</reference>